<dbReference type="Gene3D" id="1.25.40.10">
    <property type="entry name" value="Tetratricopeptide repeat domain"/>
    <property type="match status" value="1"/>
</dbReference>
<evidence type="ECO:0000313" key="2">
    <source>
        <dbReference type="Proteomes" id="UP000789706"/>
    </source>
</evidence>
<comment type="caution">
    <text evidence="1">The sequence shown here is derived from an EMBL/GenBank/DDBJ whole genome shotgun (WGS) entry which is preliminary data.</text>
</comment>
<name>A0A9N8UW84_9GLOM</name>
<keyword evidence="2" id="KW-1185">Reference proteome</keyword>
<organism evidence="1 2">
    <name type="scientific">Diversispora eburnea</name>
    <dbReference type="NCBI Taxonomy" id="1213867"/>
    <lineage>
        <taxon>Eukaryota</taxon>
        <taxon>Fungi</taxon>
        <taxon>Fungi incertae sedis</taxon>
        <taxon>Mucoromycota</taxon>
        <taxon>Glomeromycotina</taxon>
        <taxon>Glomeromycetes</taxon>
        <taxon>Diversisporales</taxon>
        <taxon>Diversisporaceae</taxon>
        <taxon>Diversispora</taxon>
    </lineage>
</organism>
<evidence type="ECO:0000313" key="1">
    <source>
        <dbReference type="EMBL" id="CAG8433867.1"/>
    </source>
</evidence>
<dbReference type="SUPFAM" id="SSF81901">
    <property type="entry name" value="HCP-like"/>
    <property type="match status" value="1"/>
</dbReference>
<accession>A0A9N8UW84</accession>
<dbReference type="Proteomes" id="UP000789706">
    <property type="component" value="Unassembled WGS sequence"/>
</dbReference>
<proteinExistence type="predicted"/>
<sequence>MAGNYFYQGCGTEKDIIKAINWLNKANENGSAIAWDLLEEIIDRLAYKL</sequence>
<dbReference type="OrthoDB" id="2384430at2759"/>
<dbReference type="InterPro" id="IPR011990">
    <property type="entry name" value="TPR-like_helical_dom_sf"/>
</dbReference>
<protein>
    <submittedName>
        <fullName evidence="1">7004_t:CDS:1</fullName>
    </submittedName>
</protein>
<dbReference type="AlphaFoldDB" id="A0A9N8UW84"/>
<reference evidence="1" key="1">
    <citation type="submission" date="2021-06" db="EMBL/GenBank/DDBJ databases">
        <authorList>
            <person name="Kallberg Y."/>
            <person name="Tangrot J."/>
            <person name="Rosling A."/>
        </authorList>
    </citation>
    <scope>NUCLEOTIDE SEQUENCE</scope>
    <source>
        <strain evidence="1">AZ414A</strain>
    </source>
</reference>
<gene>
    <name evidence="1" type="ORF">DEBURN_LOCUS594</name>
</gene>
<dbReference type="EMBL" id="CAJVPK010000020">
    <property type="protein sequence ID" value="CAG8433867.1"/>
    <property type="molecule type" value="Genomic_DNA"/>
</dbReference>